<reference evidence="3" key="1">
    <citation type="submission" date="2022-11" db="EMBL/GenBank/DDBJ databases">
        <title>Centuries of genome instability and evolution in soft-shell clam transmissible cancer (bioRxiv).</title>
        <authorList>
            <person name="Hart S.F.M."/>
            <person name="Yonemitsu M.A."/>
            <person name="Giersch R.M."/>
            <person name="Beal B.F."/>
            <person name="Arriagada G."/>
            <person name="Davis B.W."/>
            <person name="Ostrander E.A."/>
            <person name="Goff S.P."/>
            <person name="Metzger M.J."/>
        </authorList>
    </citation>
    <scope>NUCLEOTIDE SEQUENCE</scope>
    <source>
        <strain evidence="3">MELC-2E11</strain>
        <tissue evidence="3">Siphon/mantle</tissue>
    </source>
</reference>
<feature type="compositionally biased region" description="Basic and acidic residues" evidence="2">
    <location>
        <begin position="254"/>
        <end position="269"/>
    </location>
</feature>
<feature type="region of interest" description="Disordered" evidence="2">
    <location>
        <begin position="321"/>
        <end position="345"/>
    </location>
</feature>
<name>A0ABY7DIU1_MYAAR</name>
<sequence length="543" mass="63227">MSQIPGPQNSCILDRELLNLPRHHYVDKLLRLTNSSEPDITSYRDVLYRRAKQLPTCPDAKLITRRGSRKTPAYVKLAHDCYILNSFLKGDPSEIETIFTKTKTQVVMNDNEIDLPEDKKSGIDLTTEQRNKYAALQDEVKTDREKLHKISEELHLVKNENHALKQEMKNLTAKTYNSLIQHEERINTINDTNINMLKTYVSRIDSANEAVQVQNCKAKDATNALSETQSLSYAEVEQNGTKIVESNFISKPKVAPEKETNQQNRHEQQDMSELNIQSKNSQNDSSKYEATPNGDCANNINIPMADTRTIQQNTMYFDREKSRWVRQQRSEQGKSQQTNIQDADEYYPEENTNKIETIITSKRQSTTNVNTYPRESSSFKFKGKYHGQKINQTHISEYQAKLCINLQKRNTIHVDEMYEAIVKAIVLSSYQCLQQSKFNRHAKPYWTPEVKKSYSLQREARRVWVLEGQPRGWHNESYAKYKRCKQNFVTTQKIAIENVEKYFNSQLIEAAECDSRLFWSLIKSRKNKRPSACTHLFYKKHLC</sequence>
<evidence type="ECO:0000313" key="4">
    <source>
        <dbReference type="Proteomes" id="UP001164746"/>
    </source>
</evidence>
<evidence type="ECO:0000313" key="3">
    <source>
        <dbReference type="EMBL" id="WAQ96531.1"/>
    </source>
</evidence>
<dbReference type="EMBL" id="CP111013">
    <property type="protein sequence ID" value="WAQ96531.1"/>
    <property type="molecule type" value="Genomic_DNA"/>
</dbReference>
<evidence type="ECO:0000256" key="2">
    <source>
        <dbReference type="SAM" id="MobiDB-lite"/>
    </source>
</evidence>
<feature type="coiled-coil region" evidence="1">
    <location>
        <begin position="133"/>
        <end position="174"/>
    </location>
</feature>
<dbReference type="Proteomes" id="UP001164746">
    <property type="component" value="Chromosome 2"/>
</dbReference>
<feature type="compositionally biased region" description="Polar residues" evidence="2">
    <location>
        <begin position="271"/>
        <end position="285"/>
    </location>
</feature>
<protein>
    <submittedName>
        <fullName evidence="3">Uncharacterized protein</fullName>
    </submittedName>
</protein>
<gene>
    <name evidence="3" type="ORF">MAR_029221</name>
</gene>
<keyword evidence="4" id="KW-1185">Reference proteome</keyword>
<keyword evidence="1" id="KW-0175">Coiled coil</keyword>
<feature type="region of interest" description="Disordered" evidence="2">
    <location>
        <begin position="247"/>
        <end position="303"/>
    </location>
</feature>
<accession>A0ABY7DIU1</accession>
<proteinExistence type="predicted"/>
<feature type="compositionally biased region" description="Basic and acidic residues" evidence="2">
    <location>
        <begin position="321"/>
        <end position="332"/>
    </location>
</feature>
<evidence type="ECO:0000256" key="1">
    <source>
        <dbReference type="SAM" id="Coils"/>
    </source>
</evidence>
<organism evidence="3 4">
    <name type="scientific">Mya arenaria</name>
    <name type="common">Soft-shell clam</name>
    <dbReference type="NCBI Taxonomy" id="6604"/>
    <lineage>
        <taxon>Eukaryota</taxon>
        <taxon>Metazoa</taxon>
        <taxon>Spiralia</taxon>
        <taxon>Lophotrochozoa</taxon>
        <taxon>Mollusca</taxon>
        <taxon>Bivalvia</taxon>
        <taxon>Autobranchia</taxon>
        <taxon>Heteroconchia</taxon>
        <taxon>Euheterodonta</taxon>
        <taxon>Imparidentia</taxon>
        <taxon>Neoheterodontei</taxon>
        <taxon>Myida</taxon>
        <taxon>Myoidea</taxon>
        <taxon>Myidae</taxon>
        <taxon>Mya</taxon>
    </lineage>
</organism>